<protein>
    <recommendedName>
        <fullName evidence="3">Phosphate-specific transport system accessory protein PhoU</fullName>
    </recommendedName>
</protein>
<keyword evidence="3" id="KW-0963">Cytoplasm</keyword>
<dbReference type="Pfam" id="PF01895">
    <property type="entry name" value="PhoU"/>
    <property type="match status" value="2"/>
</dbReference>
<dbReference type="PIRSF" id="PIRSF003107">
    <property type="entry name" value="PhoU"/>
    <property type="match status" value="1"/>
</dbReference>
<dbReference type="Proteomes" id="UP001620597">
    <property type="component" value="Unassembled WGS sequence"/>
</dbReference>
<keyword evidence="6" id="KW-1185">Reference proteome</keyword>
<evidence type="ECO:0000259" key="4">
    <source>
        <dbReference type="Pfam" id="PF01895"/>
    </source>
</evidence>
<gene>
    <name evidence="5" type="primary">phoU</name>
    <name evidence="5" type="ORF">WG929_11475</name>
</gene>
<proteinExistence type="inferred from homology"/>
<dbReference type="InterPro" id="IPR026022">
    <property type="entry name" value="PhoU_dom"/>
</dbReference>
<evidence type="ECO:0000256" key="3">
    <source>
        <dbReference type="PIRNR" id="PIRNR003107"/>
    </source>
</evidence>
<feature type="domain" description="PhoU" evidence="4">
    <location>
        <begin position="136"/>
        <end position="220"/>
    </location>
</feature>
<dbReference type="InterPro" id="IPR028366">
    <property type="entry name" value="PhoU"/>
</dbReference>
<comment type="subunit">
    <text evidence="3">Homodimer.</text>
</comment>
<comment type="function">
    <text evidence="3">Plays a role in the regulation of phosphate uptake.</text>
</comment>
<dbReference type="InterPro" id="IPR038078">
    <property type="entry name" value="PhoU-like_sf"/>
</dbReference>
<dbReference type="PANTHER" id="PTHR42930:SF3">
    <property type="entry name" value="PHOSPHATE-SPECIFIC TRANSPORT SYSTEM ACCESSORY PROTEIN PHOU"/>
    <property type="match status" value="1"/>
</dbReference>
<feature type="domain" description="PhoU" evidence="4">
    <location>
        <begin position="32"/>
        <end position="116"/>
    </location>
</feature>
<reference evidence="5 6" key="1">
    <citation type="submission" date="2024-03" db="EMBL/GenBank/DDBJ databases">
        <title>High-quality draft genome sequence of Oceanobacter sp. wDCs-4.</title>
        <authorList>
            <person name="Dong C."/>
        </authorList>
    </citation>
    <scope>NUCLEOTIDE SEQUENCE [LARGE SCALE GENOMIC DNA]</scope>
    <source>
        <strain evidence="6">wDCs-4</strain>
    </source>
</reference>
<organism evidence="5 6">
    <name type="scientific">Oceanobacter antarcticus</name>
    <dbReference type="NCBI Taxonomy" id="3133425"/>
    <lineage>
        <taxon>Bacteria</taxon>
        <taxon>Pseudomonadati</taxon>
        <taxon>Pseudomonadota</taxon>
        <taxon>Gammaproteobacteria</taxon>
        <taxon>Oceanospirillales</taxon>
        <taxon>Oceanospirillaceae</taxon>
        <taxon>Oceanobacter</taxon>
    </lineage>
</organism>
<dbReference type="SUPFAM" id="SSF109755">
    <property type="entry name" value="PhoU-like"/>
    <property type="match status" value="1"/>
</dbReference>
<keyword evidence="2 3" id="KW-0592">Phosphate transport</keyword>
<comment type="caution">
    <text evidence="5">The sequence shown here is derived from an EMBL/GenBank/DDBJ whole genome shotgun (WGS) entry which is preliminary data.</text>
</comment>
<dbReference type="EMBL" id="JBBKTX010000013">
    <property type="protein sequence ID" value="MFK4753031.1"/>
    <property type="molecule type" value="Genomic_DNA"/>
</dbReference>
<dbReference type="Gene3D" id="1.20.58.220">
    <property type="entry name" value="Phosphate transport system protein phou homolog 2, domain 2"/>
    <property type="match status" value="2"/>
</dbReference>
<accession>A0ABW8NJE9</accession>
<dbReference type="PANTHER" id="PTHR42930">
    <property type="entry name" value="PHOSPHATE-SPECIFIC TRANSPORT SYSTEM ACCESSORY PROTEIN PHOU"/>
    <property type="match status" value="1"/>
</dbReference>
<evidence type="ECO:0000256" key="1">
    <source>
        <dbReference type="ARBA" id="ARBA00008107"/>
    </source>
</evidence>
<name>A0ABW8NJE9_9GAMM</name>
<keyword evidence="3" id="KW-0813">Transport</keyword>
<evidence type="ECO:0000313" key="5">
    <source>
        <dbReference type="EMBL" id="MFK4753031.1"/>
    </source>
</evidence>
<evidence type="ECO:0000256" key="2">
    <source>
        <dbReference type="ARBA" id="ARBA00022592"/>
    </source>
</evidence>
<dbReference type="RefSeq" id="WP_416206130.1">
    <property type="nucleotide sequence ID" value="NZ_JBBKTX010000013.1"/>
</dbReference>
<comment type="subcellular location">
    <subcellularLocation>
        <location evidence="3">Cytoplasm</location>
    </subcellularLocation>
</comment>
<comment type="similarity">
    <text evidence="1 3">Belongs to the PhoU family.</text>
</comment>
<sequence length="251" mass="27866">MPNKGAPVEMNFSQHISGQFNSDLEAIRSQMMEMGGLVERQVANAIEAITTGDTTPADDIIRREDDVDRMEVAIDRECTQILVRRQPAASDLRMVLAVSRVVRDLERIGDEATKIAVHALEISGSTNSGYCQQSIRYMGAEIGKMISGALNAFARNDVDGALDVVRNDKLVDQQYSAALRELITYMMEDPRSIGQAINILWILRAIERIGDHARNISEQVIYVVSGADVRHSSITEMEERAHKDDLPHSGE</sequence>
<evidence type="ECO:0000313" key="6">
    <source>
        <dbReference type="Proteomes" id="UP001620597"/>
    </source>
</evidence>
<dbReference type="NCBIfam" id="TIGR02135">
    <property type="entry name" value="phoU_full"/>
    <property type="match status" value="1"/>
</dbReference>